<accession>A0A075FUG4</accession>
<dbReference type="PANTHER" id="PTHR46018:SF2">
    <property type="entry name" value="ZINC PHOSPHODIESTERASE ELAC PROTEIN 1"/>
    <property type="match status" value="1"/>
</dbReference>
<dbReference type="EMBL" id="KF900390">
    <property type="protein sequence ID" value="AIE93292.1"/>
    <property type="molecule type" value="Genomic_DNA"/>
</dbReference>
<organism evidence="2">
    <name type="scientific">uncultured marine group II/III euryarchaeote AD1000_33_C07</name>
    <dbReference type="NCBI Taxonomy" id="1457756"/>
    <lineage>
        <taxon>Archaea</taxon>
        <taxon>Methanobacteriati</taxon>
        <taxon>Methanobacteriota</taxon>
        <taxon>environmental samples</taxon>
    </lineage>
</organism>
<name>A0A075FUG4_9EURY</name>
<evidence type="ECO:0000259" key="1">
    <source>
        <dbReference type="Pfam" id="PF12706"/>
    </source>
</evidence>
<dbReference type="AlphaFoldDB" id="A0A075FUG4"/>
<protein>
    <submittedName>
        <fullName evidence="2">Metal-dependent hydrolase, beta-lactamase superfamily III (Rnz)</fullName>
        <ecNumber evidence="2">3.1.26.11</ecNumber>
    </submittedName>
</protein>
<dbReference type="GO" id="GO:0042781">
    <property type="term" value="F:3'-tRNA processing endoribonuclease activity"/>
    <property type="evidence" value="ECO:0007669"/>
    <property type="project" value="UniProtKB-EC"/>
</dbReference>
<dbReference type="Pfam" id="PF12706">
    <property type="entry name" value="Lactamase_B_2"/>
    <property type="match status" value="1"/>
</dbReference>
<dbReference type="PANTHER" id="PTHR46018">
    <property type="entry name" value="ZINC PHOSPHODIESTERASE ELAC PROTEIN 1"/>
    <property type="match status" value="1"/>
</dbReference>
<evidence type="ECO:0000313" key="2">
    <source>
        <dbReference type="EMBL" id="AIE93292.1"/>
    </source>
</evidence>
<feature type="domain" description="Metallo-beta-lactamase" evidence="1">
    <location>
        <begin position="36"/>
        <end position="227"/>
    </location>
</feature>
<dbReference type="Gene3D" id="3.60.15.10">
    <property type="entry name" value="Ribonuclease Z/Hydroxyacylglutathione hydrolase-like"/>
    <property type="match status" value="1"/>
</dbReference>
<dbReference type="InterPro" id="IPR001279">
    <property type="entry name" value="Metallo-B-lactamas"/>
</dbReference>
<proteinExistence type="predicted"/>
<dbReference type="EC" id="3.1.26.11" evidence="2"/>
<dbReference type="InterPro" id="IPR036866">
    <property type="entry name" value="RibonucZ/Hydroxyglut_hydro"/>
</dbReference>
<dbReference type="SUPFAM" id="SSF56281">
    <property type="entry name" value="Metallo-hydrolase/oxidoreductase"/>
    <property type="match status" value="1"/>
</dbReference>
<sequence>MVPSSRLVARIDFLGTGNAFSPLGRMHALVLLDGSVLVDAPPTVLVQLRRAGVSPADLKHLLITHWHADHTFGFPFVLLERKYISDPGSESSLGVHLRPGGRELLASLCATGFPNSLDDAVDDGVEWSHSESGELAGTDWSFERFPVSHTPETDPHGYELVHKNGFRLLHCGDSGPCEGIEQRARDADAVLLEMGIPDFVDSPNHHTPSDAVAFAGRHPHAMVLVTHNYASAAGLESGFEMPELPDSIVQLEDGDCLEIDGEGKLSVQRNS</sequence>
<gene>
    <name evidence="2" type="primary">rnz</name>
</gene>
<reference evidence="2" key="1">
    <citation type="journal article" date="2014" name="Genome Biol. Evol.">
        <title>Pangenome evidence for extensive interdomain horizontal transfer affecting lineage core and shell genes in uncultured planktonic thaumarchaeota and euryarchaeota.</title>
        <authorList>
            <person name="Deschamps P."/>
            <person name="Zivanovic Y."/>
            <person name="Moreira D."/>
            <person name="Rodriguez-Valera F."/>
            <person name="Lopez-Garcia P."/>
        </authorList>
    </citation>
    <scope>NUCLEOTIDE SEQUENCE</scope>
</reference>
<keyword evidence="2" id="KW-0378">Hydrolase</keyword>